<evidence type="ECO:0000259" key="9">
    <source>
        <dbReference type="Pfam" id="PF00327"/>
    </source>
</evidence>
<evidence type="ECO:0000313" key="10">
    <source>
        <dbReference type="EMBL" id="KAA8496651.1"/>
    </source>
</evidence>
<dbReference type="GO" id="GO:0000463">
    <property type="term" value="P:maturation of LSU-rRNA from tricistronic rRNA transcript (SSU-rRNA, 5.8S rRNA, LSU-rRNA)"/>
    <property type="evidence" value="ECO:0007669"/>
    <property type="project" value="TreeGrafter"/>
</dbReference>
<dbReference type="Pfam" id="PF00327">
    <property type="entry name" value="Ribosomal_L30"/>
    <property type="match status" value="1"/>
</dbReference>
<dbReference type="PANTHER" id="PTHR11524:SF26">
    <property type="entry name" value="RIBOSOME BIOGENESIS PROTEIN RLP7"/>
    <property type="match status" value="1"/>
</dbReference>
<dbReference type="PROSITE" id="PS00634">
    <property type="entry name" value="RIBOSOMAL_L30"/>
    <property type="match status" value="1"/>
</dbReference>
<dbReference type="InterPro" id="IPR016082">
    <property type="entry name" value="Ribosomal_uL30_ferredoxin-like"/>
</dbReference>
<protein>
    <recommendedName>
        <fullName evidence="7">Ribosome biogenesis protein RLP7</fullName>
    </recommendedName>
</protein>
<dbReference type="Gene3D" id="3.30.1390.20">
    <property type="entry name" value="Ribosomal protein L30, ferredoxin-like fold domain"/>
    <property type="match status" value="1"/>
</dbReference>
<keyword evidence="3" id="KW-0690">Ribosome biogenesis</keyword>
<dbReference type="GO" id="GO:0003723">
    <property type="term" value="F:RNA binding"/>
    <property type="evidence" value="ECO:0007669"/>
    <property type="project" value="UniProtKB-KW"/>
</dbReference>
<comment type="function">
    <text evidence="6">Involved in the biogenesis of the 60S ribosomal subunit. May act as a specificity factor that binds precursor rRNAs and tethers the enzymes that carry out the early 5' to 3' exonucleolytic reactions that generate the mature rRNAs.</text>
</comment>
<accession>A0A5J4YYG2</accession>
<dbReference type="OrthoDB" id="28644at2759"/>
<dbReference type="Proteomes" id="UP000324585">
    <property type="component" value="Unassembled WGS sequence"/>
</dbReference>
<evidence type="ECO:0000256" key="2">
    <source>
        <dbReference type="ARBA" id="ARBA00007594"/>
    </source>
</evidence>
<keyword evidence="10" id="KW-0687">Ribonucleoprotein</keyword>
<dbReference type="InterPro" id="IPR039699">
    <property type="entry name" value="Ribosomal_uL30"/>
</dbReference>
<proteinExistence type="inferred from homology"/>
<feature type="region of interest" description="Disordered" evidence="8">
    <location>
        <begin position="32"/>
        <end position="57"/>
    </location>
</feature>
<comment type="caution">
    <text evidence="10">The sequence shown here is derived from an EMBL/GenBank/DDBJ whole genome shotgun (WGS) entry which is preliminary data.</text>
</comment>
<keyword evidence="4" id="KW-0694">RNA-binding</keyword>
<dbReference type="PANTHER" id="PTHR11524">
    <property type="entry name" value="60S RIBOSOMAL PROTEIN L7"/>
    <property type="match status" value="1"/>
</dbReference>
<dbReference type="CDD" id="cd01657">
    <property type="entry name" value="Ribosomal_L7_archeal_euk"/>
    <property type="match status" value="1"/>
</dbReference>
<evidence type="ECO:0000256" key="3">
    <source>
        <dbReference type="ARBA" id="ARBA00022517"/>
    </source>
</evidence>
<dbReference type="GO" id="GO:0022625">
    <property type="term" value="C:cytosolic large ribosomal subunit"/>
    <property type="evidence" value="ECO:0007669"/>
    <property type="project" value="TreeGrafter"/>
</dbReference>
<evidence type="ECO:0000256" key="7">
    <source>
        <dbReference type="ARBA" id="ARBA00039196"/>
    </source>
</evidence>
<evidence type="ECO:0000256" key="4">
    <source>
        <dbReference type="ARBA" id="ARBA00022884"/>
    </source>
</evidence>
<evidence type="ECO:0000256" key="8">
    <source>
        <dbReference type="SAM" id="MobiDB-lite"/>
    </source>
</evidence>
<reference evidence="11" key="1">
    <citation type="journal article" date="2019" name="Nat. Commun.">
        <title>Expansion of phycobilisome linker gene families in mesophilic red algae.</title>
        <authorList>
            <person name="Lee J."/>
            <person name="Kim D."/>
            <person name="Bhattacharya D."/>
            <person name="Yoon H.S."/>
        </authorList>
    </citation>
    <scope>NUCLEOTIDE SEQUENCE [LARGE SCALE GENOMIC DNA]</scope>
    <source>
        <strain evidence="11">CCMP 1328</strain>
    </source>
</reference>
<evidence type="ECO:0000256" key="1">
    <source>
        <dbReference type="ARBA" id="ARBA00004604"/>
    </source>
</evidence>
<comment type="similarity">
    <text evidence="2">Belongs to the universal ribosomal protein uL30 family.</text>
</comment>
<keyword evidence="11" id="KW-1185">Reference proteome</keyword>
<name>A0A5J4YYG2_PORPP</name>
<evidence type="ECO:0000256" key="5">
    <source>
        <dbReference type="ARBA" id="ARBA00023242"/>
    </source>
</evidence>
<dbReference type="GO" id="GO:0005730">
    <property type="term" value="C:nucleolus"/>
    <property type="evidence" value="ECO:0007669"/>
    <property type="project" value="UniProtKB-SubCell"/>
</dbReference>
<keyword evidence="10" id="KW-0689">Ribosomal protein</keyword>
<sequence>MEGGGIDLSTAPRVAETVLKRRKVNEKLQAQRAAANLRSRKSSREQTAGKSKRFRSPQSFTLASRVRVRNAKISKTLEKVAEDVPLRMIASAPPALQEEDAMQDTQVRANVFLVVRLGGNRQDSIPSRQTRILKMLGLGQNQTAVFVKRTQQNLALLRRVQNYVTYGRPTVQTIRSLIQKRAFVRTGAVDADPGAQVVYANRKAAGDKYIRTSLSNNVMVEDALGEEGLVCIEDIVQEIASGGSDFDVCRGFLLPFRLSLPSTSRDHRRLRPTDYKAFTKGGKMGYRGDDIDDLVLAMV</sequence>
<dbReference type="EMBL" id="VRMN01000002">
    <property type="protein sequence ID" value="KAA8496651.1"/>
    <property type="molecule type" value="Genomic_DNA"/>
</dbReference>
<gene>
    <name evidence="10" type="ORF">FVE85_0380</name>
</gene>
<dbReference type="GO" id="GO:0003735">
    <property type="term" value="F:structural constituent of ribosome"/>
    <property type="evidence" value="ECO:0007669"/>
    <property type="project" value="TreeGrafter"/>
</dbReference>
<evidence type="ECO:0000313" key="11">
    <source>
        <dbReference type="Proteomes" id="UP000324585"/>
    </source>
</evidence>
<dbReference type="AlphaFoldDB" id="A0A5J4YYG2"/>
<keyword evidence="5" id="KW-0539">Nucleus</keyword>
<dbReference type="InterPro" id="IPR035808">
    <property type="entry name" value="Ribosomal_uL30_euk_arc"/>
</dbReference>
<comment type="subcellular location">
    <subcellularLocation>
        <location evidence="1">Nucleus</location>
        <location evidence="1">Nucleolus</location>
    </subcellularLocation>
</comment>
<feature type="domain" description="Large ribosomal subunit protein uL30-like ferredoxin-like fold" evidence="9">
    <location>
        <begin position="124"/>
        <end position="164"/>
    </location>
</feature>
<evidence type="ECO:0000256" key="6">
    <source>
        <dbReference type="ARBA" id="ARBA00037037"/>
    </source>
</evidence>
<organism evidence="10 11">
    <name type="scientific">Porphyridium purpureum</name>
    <name type="common">Red alga</name>
    <name type="synonym">Porphyridium cruentum</name>
    <dbReference type="NCBI Taxonomy" id="35688"/>
    <lineage>
        <taxon>Eukaryota</taxon>
        <taxon>Rhodophyta</taxon>
        <taxon>Bangiophyceae</taxon>
        <taxon>Porphyridiales</taxon>
        <taxon>Porphyridiaceae</taxon>
        <taxon>Porphyridium</taxon>
    </lineage>
</organism>
<dbReference type="SUPFAM" id="SSF55129">
    <property type="entry name" value="Ribosomal protein L30p/L7e"/>
    <property type="match status" value="1"/>
</dbReference>
<dbReference type="InterPro" id="IPR018038">
    <property type="entry name" value="Ribosomal_uL30_CS"/>
</dbReference>
<dbReference type="InterPro" id="IPR036919">
    <property type="entry name" value="Ribo_uL30_ferredoxin-like_sf"/>
</dbReference>